<dbReference type="Proteomes" id="UP000192527">
    <property type="component" value="Chromosome"/>
</dbReference>
<dbReference type="KEGG" id="hmn:HM131_16335"/>
<dbReference type="EMBL" id="CP020772">
    <property type="protein sequence ID" value="ARI78308.1"/>
    <property type="molecule type" value="Genomic_DNA"/>
</dbReference>
<keyword evidence="3" id="KW-1185">Reference proteome</keyword>
<organism evidence="2 3">
    <name type="scientific">Halobacillus mangrovi</name>
    <dbReference type="NCBI Taxonomy" id="402384"/>
    <lineage>
        <taxon>Bacteria</taxon>
        <taxon>Bacillati</taxon>
        <taxon>Bacillota</taxon>
        <taxon>Bacilli</taxon>
        <taxon>Bacillales</taxon>
        <taxon>Bacillaceae</taxon>
        <taxon>Halobacillus</taxon>
    </lineage>
</organism>
<name>A0A1W5ZY93_9BACI</name>
<dbReference type="OrthoDB" id="2703450at2"/>
<evidence type="ECO:0000256" key="1">
    <source>
        <dbReference type="SAM" id="MobiDB-lite"/>
    </source>
</evidence>
<evidence type="ECO:0000313" key="2">
    <source>
        <dbReference type="EMBL" id="ARI78308.1"/>
    </source>
</evidence>
<reference evidence="2 3" key="1">
    <citation type="submission" date="2017-04" db="EMBL/GenBank/DDBJ databases">
        <title>The whole genome sequencing and assembly of Halobacillus mangrovi strain.</title>
        <authorList>
            <person name="Lee S.-J."/>
            <person name="Park M.-K."/>
            <person name="Kim J.-Y."/>
            <person name="Lee Y.-J."/>
            <person name="Yi H."/>
            <person name="Bahn Y.-S."/>
            <person name="Kim J.F."/>
            <person name="Lee D.-W."/>
        </authorList>
    </citation>
    <scope>NUCLEOTIDE SEQUENCE [LARGE SCALE GENOMIC DNA]</scope>
    <source>
        <strain evidence="2 3">KTB 131</strain>
    </source>
</reference>
<dbReference type="RefSeq" id="WP_085030767.1">
    <property type="nucleotide sequence ID" value="NZ_CP020772.1"/>
</dbReference>
<gene>
    <name evidence="2" type="ORF">HM131_16335</name>
</gene>
<accession>A0A1W5ZY93</accession>
<feature type="compositionally biased region" description="Acidic residues" evidence="1">
    <location>
        <begin position="165"/>
        <end position="175"/>
    </location>
</feature>
<sequence length="175" mass="21190">MFKNRLFKNVLFSWMPHKEQSICEKKLEKVIKRLKIENFHFNWDRSSCFVEFNYQGKSYRLDHSVEKAKERGIILRNGLDCMNDLTQSLEDLCQIIDRGTYKFETWIAGMQHSPAVRETQPEYQEEFHIKYKTTGKQTHHPQPEYKKEEEFNPFGPQPALRDYEKQEEEIQPQRR</sequence>
<protein>
    <submittedName>
        <fullName evidence="2">Uncharacterized protein</fullName>
    </submittedName>
</protein>
<dbReference type="AlphaFoldDB" id="A0A1W5ZY93"/>
<proteinExistence type="predicted"/>
<evidence type="ECO:0000313" key="3">
    <source>
        <dbReference type="Proteomes" id="UP000192527"/>
    </source>
</evidence>
<feature type="compositionally biased region" description="Basic and acidic residues" evidence="1">
    <location>
        <begin position="141"/>
        <end position="150"/>
    </location>
</feature>
<feature type="region of interest" description="Disordered" evidence="1">
    <location>
        <begin position="132"/>
        <end position="175"/>
    </location>
</feature>